<gene>
    <name evidence="2" type="ORF">QTJ16_000762</name>
</gene>
<evidence type="ECO:0000313" key="2">
    <source>
        <dbReference type="EMBL" id="KAK2629942.1"/>
    </source>
</evidence>
<evidence type="ECO:0000313" key="3">
    <source>
        <dbReference type="Proteomes" id="UP001285354"/>
    </source>
</evidence>
<organism evidence="2 3">
    <name type="scientific">Diplocarpon rosae</name>
    <dbReference type="NCBI Taxonomy" id="946125"/>
    <lineage>
        <taxon>Eukaryota</taxon>
        <taxon>Fungi</taxon>
        <taxon>Dikarya</taxon>
        <taxon>Ascomycota</taxon>
        <taxon>Pezizomycotina</taxon>
        <taxon>Leotiomycetes</taxon>
        <taxon>Helotiales</taxon>
        <taxon>Drepanopezizaceae</taxon>
        <taxon>Diplocarpon</taxon>
    </lineage>
</organism>
<comment type="caution">
    <text evidence="2">The sequence shown here is derived from an EMBL/GenBank/DDBJ whole genome shotgun (WGS) entry which is preliminary data.</text>
</comment>
<protein>
    <submittedName>
        <fullName evidence="2">Uncharacterized protein</fullName>
    </submittedName>
</protein>
<evidence type="ECO:0000256" key="1">
    <source>
        <dbReference type="SAM" id="MobiDB-lite"/>
    </source>
</evidence>
<feature type="region of interest" description="Disordered" evidence="1">
    <location>
        <begin position="1"/>
        <end position="37"/>
    </location>
</feature>
<dbReference type="Proteomes" id="UP001285354">
    <property type="component" value="Unassembled WGS sequence"/>
</dbReference>
<proteinExistence type="predicted"/>
<keyword evidence="3" id="KW-1185">Reference proteome</keyword>
<name>A0AAD9WFM6_9HELO</name>
<dbReference type="AlphaFoldDB" id="A0AAD9WFM6"/>
<accession>A0AAD9WFM6</accession>
<sequence length="180" mass="19566">MGTDTIRLRAPSIYGPKASASQSQRQSSSPTGSAATWQPPALPWLARTWSVTHSTLPMWRQARNVRITYTLLPPRPPPGGSGGEGGLVRIDDELLGGAGLGEFESHAHGGAATTEKERWVVTWFKASLFTPMGVDVYSDRKEGMSEGLYRMISAALERGEAGEEVAGMCRAEMREVEIKY</sequence>
<feature type="compositionally biased region" description="Low complexity" evidence="1">
    <location>
        <begin position="18"/>
        <end position="34"/>
    </location>
</feature>
<reference evidence="2" key="1">
    <citation type="submission" date="2023-06" db="EMBL/GenBank/DDBJ databases">
        <title>Draft genome of Marssonina rosae.</title>
        <authorList>
            <person name="Cheng Q."/>
        </authorList>
    </citation>
    <scope>NUCLEOTIDE SEQUENCE</scope>
    <source>
        <strain evidence="2">R4</strain>
    </source>
</reference>
<dbReference type="EMBL" id="JAUBYV010000001">
    <property type="protein sequence ID" value="KAK2629942.1"/>
    <property type="molecule type" value="Genomic_DNA"/>
</dbReference>